<comment type="caution">
    <text evidence="9">The sequence shown here is derived from an EMBL/GenBank/DDBJ whole genome shotgun (WGS) entry which is preliminary data.</text>
</comment>
<evidence type="ECO:0000256" key="1">
    <source>
        <dbReference type="ARBA" id="ARBA00008023"/>
    </source>
</evidence>
<comment type="function">
    <text evidence="7">Pyrophosphatase that catalyzes the hydrolysis of nucleoside triphosphates to their monophosphate derivatives, with a high preference for the non-canonical purine nucleotides XTP (xanthosine triphosphate), dITP (deoxyinosine triphosphate) and ITP. Seems to function as a house-cleaning enzyme that removes non-canonical purine nucleotides from the nucleotide pool, thus preventing their incorporation into DNA/RNA and avoiding chromosomal lesions.</text>
</comment>
<feature type="binding site" evidence="7">
    <location>
        <position position="47"/>
    </location>
    <ligand>
        <name>Mg(2+)</name>
        <dbReference type="ChEBI" id="CHEBI:18420"/>
    </ligand>
</feature>
<feature type="binding site" evidence="7">
    <location>
        <position position="77"/>
    </location>
    <ligand>
        <name>substrate</name>
    </ligand>
</feature>
<name>A0ABV3U9G2_9GAMM</name>
<keyword evidence="10" id="KW-1185">Reference proteome</keyword>
<dbReference type="InterPro" id="IPR002637">
    <property type="entry name" value="RdgB/HAM1"/>
</dbReference>
<evidence type="ECO:0000256" key="8">
    <source>
        <dbReference type="RuleBase" id="RU003781"/>
    </source>
</evidence>
<dbReference type="SUPFAM" id="SSF52972">
    <property type="entry name" value="ITPase-like"/>
    <property type="match status" value="1"/>
</dbReference>
<evidence type="ECO:0000256" key="3">
    <source>
        <dbReference type="ARBA" id="ARBA00022741"/>
    </source>
</evidence>
<dbReference type="InterPro" id="IPR020922">
    <property type="entry name" value="dITP/XTP_pyrophosphatase"/>
</dbReference>
<reference evidence="9 10" key="1">
    <citation type="journal article" date="2011" name="Int. J. Syst. Evol. Microbiol.">
        <title>Zhongshania antarctica gen. nov., sp. nov. and Zhongshania guokunii sp. nov., gammaproteobacteria respectively isolated from coastal attached (fast) ice and surface seawater of the Antarctic.</title>
        <authorList>
            <person name="Li H.J."/>
            <person name="Zhang X.Y."/>
            <person name="Chen C.X."/>
            <person name="Zhang Y.J."/>
            <person name="Gao Z.M."/>
            <person name="Yu Y."/>
            <person name="Chen X.L."/>
            <person name="Chen B."/>
            <person name="Zhang Y.Z."/>
        </authorList>
    </citation>
    <scope>NUCLEOTIDE SEQUENCE [LARGE SCALE GENOMIC DNA]</scope>
    <source>
        <strain evidence="9 10">ZS6-22T</strain>
    </source>
</reference>
<evidence type="ECO:0000256" key="5">
    <source>
        <dbReference type="ARBA" id="ARBA00022842"/>
    </source>
</evidence>
<comment type="subunit">
    <text evidence="7">Homodimer.</text>
</comment>
<accession>A0ABV3U9G2</accession>
<evidence type="ECO:0000313" key="10">
    <source>
        <dbReference type="Proteomes" id="UP001557485"/>
    </source>
</evidence>
<dbReference type="CDD" id="cd00515">
    <property type="entry name" value="HAM1"/>
    <property type="match status" value="1"/>
</dbReference>
<keyword evidence="5 7" id="KW-0460">Magnesium</keyword>
<dbReference type="Gene3D" id="3.90.950.10">
    <property type="match status" value="1"/>
</dbReference>
<comment type="similarity">
    <text evidence="1 7 8">Belongs to the HAM1 NTPase family.</text>
</comment>
<dbReference type="InterPro" id="IPR029001">
    <property type="entry name" value="ITPase-like_fam"/>
</dbReference>
<feature type="binding site" evidence="7">
    <location>
        <position position="76"/>
    </location>
    <ligand>
        <name>Mg(2+)</name>
        <dbReference type="ChEBI" id="CHEBI:18420"/>
    </ligand>
</feature>
<dbReference type="EC" id="3.6.1.66" evidence="7"/>
<dbReference type="PANTHER" id="PTHR11067">
    <property type="entry name" value="INOSINE TRIPHOSPHATE PYROPHOSPHATASE/HAM1 PROTEIN"/>
    <property type="match status" value="1"/>
</dbReference>
<keyword evidence="6 7" id="KW-0546">Nucleotide metabolism</keyword>
<keyword evidence="4 7" id="KW-0378">Hydrolase</keyword>
<dbReference type="Proteomes" id="UP001557485">
    <property type="component" value="Unassembled WGS sequence"/>
</dbReference>
<dbReference type="NCBIfam" id="TIGR00042">
    <property type="entry name" value="RdgB/HAM1 family non-canonical purine NTP pyrophosphatase"/>
    <property type="match status" value="1"/>
</dbReference>
<feature type="binding site" evidence="7">
    <location>
        <begin position="187"/>
        <end position="188"/>
    </location>
    <ligand>
        <name>substrate</name>
    </ligand>
</feature>
<sequence length="207" mass="21950">MSNSLPVNHIVVLASGNRGKLQELNDLLGGLGIALRSQADYDVIEAEETGLSFIENAILKARNAARQSGYPALADDSGLCVDALGGAPGIYSARYAGNDANDANNNAKLLSELAGNTQRGAHFHCALAFVRHADDPAPIVCEGLWQGSILEQARGDNGFGYDPLFLIPALGLCSAELNKADKNKISHRALALQQLVPRLQAEYLASR</sequence>
<comment type="catalytic activity">
    <reaction evidence="7">
        <text>XTP + H2O = XMP + diphosphate + H(+)</text>
        <dbReference type="Rhea" id="RHEA:28610"/>
        <dbReference type="ChEBI" id="CHEBI:15377"/>
        <dbReference type="ChEBI" id="CHEBI:15378"/>
        <dbReference type="ChEBI" id="CHEBI:33019"/>
        <dbReference type="ChEBI" id="CHEBI:57464"/>
        <dbReference type="ChEBI" id="CHEBI:61314"/>
        <dbReference type="EC" id="3.6.1.66"/>
    </reaction>
</comment>
<gene>
    <name evidence="9" type="primary">rdgB</name>
    <name evidence="9" type="ORF">AB4876_16915</name>
</gene>
<organism evidence="9 10">
    <name type="scientific">Zhongshania guokunii</name>
    <dbReference type="NCBI Taxonomy" id="641783"/>
    <lineage>
        <taxon>Bacteria</taxon>
        <taxon>Pseudomonadati</taxon>
        <taxon>Pseudomonadota</taxon>
        <taxon>Gammaproteobacteria</taxon>
        <taxon>Cellvibrionales</taxon>
        <taxon>Spongiibacteraceae</taxon>
        <taxon>Zhongshania</taxon>
    </lineage>
</organism>
<dbReference type="HAMAP" id="MF_01405">
    <property type="entry name" value="Non_canon_purine_NTPase"/>
    <property type="match status" value="1"/>
</dbReference>
<feature type="binding site" evidence="7">
    <location>
        <position position="182"/>
    </location>
    <ligand>
        <name>substrate</name>
    </ligand>
</feature>
<feature type="active site" description="Proton acceptor" evidence="7">
    <location>
        <position position="76"/>
    </location>
</feature>
<evidence type="ECO:0000256" key="2">
    <source>
        <dbReference type="ARBA" id="ARBA00022723"/>
    </source>
</evidence>
<keyword evidence="3 7" id="KW-0547">Nucleotide-binding</keyword>
<dbReference type="RefSeq" id="WP_368382919.1">
    <property type="nucleotide sequence ID" value="NZ_JBFRYA010000019.1"/>
</dbReference>
<evidence type="ECO:0000256" key="4">
    <source>
        <dbReference type="ARBA" id="ARBA00022801"/>
    </source>
</evidence>
<evidence type="ECO:0000256" key="6">
    <source>
        <dbReference type="ARBA" id="ARBA00023080"/>
    </source>
</evidence>
<protein>
    <recommendedName>
        <fullName evidence="7">dITP/XTP pyrophosphatase</fullName>
        <ecNumber evidence="7">3.6.1.66</ecNumber>
    </recommendedName>
    <alternativeName>
        <fullName evidence="7">Non-canonical purine NTP pyrophosphatase</fullName>
    </alternativeName>
    <alternativeName>
        <fullName evidence="7">Non-standard purine NTP pyrophosphatase</fullName>
    </alternativeName>
    <alternativeName>
        <fullName evidence="7">Nucleoside-triphosphate diphosphatase</fullName>
    </alternativeName>
    <alternativeName>
        <fullName evidence="7">Nucleoside-triphosphate pyrophosphatase</fullName>
        <shortName evidence="7">NTPase</shortName>
    </alternativeName>
</protein>
<comment type="catalytic activity">
    <reaction evidence="7">
        <text>dITP + H2O = dIMP + diphosphate + H(+)</text>
        <dbReference type="Rhea" id="RHEA:28342"/>
        <dbReference type="ChEBI" id="CHEBI:15377"/>
        <dbReference type="ChEBI" id="CHEBI:15378"/>
        <dbReference type="ChEBI" id="CHEBI:33019"/>
        <dbReference type="ChEBI" id="CHEBI:61194"/>
        <dbReference type="ChEBI" id="CHEBI:61382"/>
        <dbReference type="EC" id="3.6.1.66"/>
    </reaction>
</comment>
<dbReference type="PANTHER" id="PTHR11067:SF9">
    <property type="entry name" value="INOSINE TRIPHOSPHATE PYROPHOSPHATASE"/>
    <property type="match status" value="1"/>
</dbReference>
<dbReference type="Pfam" id="PF01725">
    <property type="entry name" value="Ham1p_like"/>
    <property type="match status" value="1"/>
</dbReference>
<dbReference type="EMBL" id="JBFRYA010000019">
    <property type="protein sequence ID" value="MEX1670605.1"/>
    <property type="molecule type" value="Genomic_DNA"/>
</dbReference>
<comment type="catalytic activity">
    <reaction evidence="7">
        <text>ITP + H2O = IMP + diphosphate + H(+)</text>
        <dbReference type="Rhea" id="RHEA:29399"/>
        <dbReference type="ChEBI" id="CHEBI:15377"/>
        <dbReference type="ChEBI" id="CHEBI:15378"/>
        <dbReference type="ChEBI" id="CHEBI:33019"/>
        <dbReference type="ChEBI" id="CHEBI:58053"/>
        <dbReference type="ChEBI" id="CHEBI:61402"/>
        <dbReference type="EC" id="3.6.1.66"/>
    </reaction>
</comment>
<feature type="binding site" evidence="7">
    <location>
        <begin position="15"/>
        <end position="20"/>
    </location>
    <ligand>
        <name>substrate</name>
    </ligand>
</feature>
<comment type="cofactor">
    <cofactor evidence="7">
        <name>Mg(2+)</name>
        <dbReference type="ChEBI" id="CHEBI:18420"/>
    </cofactor>
    <text evidence="7">Binds 1 Mg(2+) ion per subunit.</text>
</comment>
<dbReference type="GO" id="GO:0036220">
    <property type="term" value="F:ITP diphosphatase activity"/>
    <property type="evidence" value="ECO:0007669"/>
    <property type="project" value="UniProtKB-EC"/>
</dbReference>
<feature type="binding site" evidence="7">
    <location>
        <begin position="159"/>
        <end position="162"/>
    </location>
    <ligand>
        <name>substrate</name>
    </ligand>
</feature>
<keyword evidence="2 7" id="KW-0479">Metal-binding</keyword>
<proteinExistence type="inferred from homology"/>
<evidence type="ECO:0000313" key="9">
    <source>
        <dbReference type="EMBL" id="MEX1670605.1"/>
    </source>
</evidence>
<evidence type="ECO:0000256" key="7">
    <source>
        <dbReference type="HAMAP-Rule" id="MF_01405"/>
    </source>
</evidence>